<evidence type="ECO:0000313" key="4">
    <source>
        <dbReference type="Proteomes" id="UP001176517"/>
    </source>
</evidence>
<dbReference type="Gene3D" id="3.40.50.1820">
    <property type="entry name" value="alpha/beta hydrolase"/>
    <property type="match status" value="1"/>
</dbReference>
<dbReference type="EMBL" id="JAPDMZ010000421">
    <property type="protein sequence ID" value="KAK0542953.1"/>
    <property type="molecule type" value="Genomic_DNA"/>
</dbReference>
<name>A0AAN6GIK6_9BASI</name>
<dbReference type="Proteomes" id="UP001176517">
    <property type="component" value="Unassembled WGS sequence"/>
</dbReference>
<feature type="region of interest" description="Disordered" evidence="1">
    <location>
        <begin position="23"/>
        <end position="46"/>
    </location>
</feature>
<dbReference type="PANTHER" id="PTHR35560:SF3">
    <property type="entry name" value="PEPTIDASE S9 PROLYL OLIGOPEPTIDASE CATALYTIC DOMAIN-CONTAINING PROTEIN"/>
    <property type="match status" value="1"/>
</dbReference>
<sequence>MKLSALIPLISLSAPTLTLALSDASSSSHQSPRLTRRTTHLSSRAPSDDVLDINNFLSTNYKNGDLPPGHQSGDASGQVVVLTNGGGADDDSQSPQCSSTVFIGGADVQGSFSTGWKALPQITGFDLLRDVSVASGGIVQPYYQLRGRDPSQVKRLIISQPGLPRDTWKYVNLIRNAMLCAVSNSSNNINLSELMIAAPAWLNTDDASAGAAEANDVVFSKGSWNLGSQSSAPASTSVSSYQVMDTLLTALLSRFPNVNQVWIAGHSLGASFVQRYALVKKPDNSDAVLNFWAGNAGSYAWPIKSRPVQPSGSCASTYDDWAYGLSSGPVYRQADVQANVSAVQQQYYGRRVVVALGTADDGAGDSACEAQFEGSTHLERGSNLQSAMKTLPGGIPARHAFDFVQGVAHEDYLMFSSPAALQHLFVENFNTKGTSSGAGTTSASPSSTKSGGGSKPTTSTNSGGGGNTGTGGSGDNKGSGVRLTGLAFTGVSLIAVLCGSMLLL</sequence>
<dbReference type="PANTHER" id="PTHR35560">
    <property type="entry name" value="BLL0132 PROTEIN"/>
    <property type="match status" value="1"/>
</dbReference>
<reference evidence="3" key="1">
    <citation type="journal article" date="2023" name="PhytoFront">
        <title>Draft Genome Resources of Seven Strains of Tilletia horrida, Causal Agent of Kernel Smut of Rice.</title>
        <authorList>
            <person name="Khanal S."/>
            <person name="Antony Babu S."/>
            <person name="Zhou X.G."/>
        </authorList>
    </citation>
    <scope>NUCLEOTIDE SEQUENCE</scope>
    <source>
        <strain evidence="3">TX6</strain>
    </source>
</reference>
<proteinExistence type="predicted"/>
<protein>
    <submittedName>
        <fullName evidence="3">Uncharacterized protein</fullName>
    </submittedName>
</protein>
<keyword evidence="4" id="KW-1185">Reference proteome</keyword>
<feature type="region of interest" description="Disordered" evidence="1">
    <location>
        <begin position="434"/>
        <end position="476"/>
    </location>
</feature>
<evidence type="ECO:0000256" key="1">
    <source>
        <dbReference type="SAM" id="MobiDB-lite"/>
    </source>
</evidence>
<evidence type="ECO:0000313" key="3">
    <source>
        <dbReference type="EMBL" id="KAK0542953.1"/>
    </source>
</evidence>
<feature type="signal peptide" evidence="2">
    <location>
        <begin position="1"/>
        <end position="20"/>
    </location>
</feature>
<feature type="chain" id="PRO_5042871066" evidence="2">
    <location>
        <begin position="21"/>
        <end position="504"/>
    </location>
</feature>
<evidence type="ECO:0000256" key="2">
    <source>
        <dbReference type="SAM" id="SignalP"/>
    </source>
</evidence>
<keyword evidence="2" id="KW-0732">Signal</keyword>
<feature type="compositionally biased region" description="Low complexity" evidence="1">
    <location>
        <begin position="434"/>
        <end position="461"/>
    </location>
</feature>
<dbReference type="AlphaFoldDB" id="A0AAN6GIK6"/>
<comment type="caution">
    <text evidence="3">The sequence shown here is derived from an EMBL/GenBank/DDBJ whole genome shotgun (WGS) entry which is preliminary data.</text>
</comment>
<organism evidence="3 4">
    <name type="scientific">Tilletia horrida</name>
    <dbReference type="NCBI Taxonomy" id="155126"/>
    <lineage>
        <taxon>Eukaryota</taxon>
        <taxon>Fungi</taxon>
        <taxon>Dikarya</taxon>
        <taxon>Basidiomycota</taxon>
        <taxon>Ustilaginomycotina</taxon>
        <taxon>Exobasidiomycetes</taxon>
        <taxon>Tilletiales</taxon>
        <taxon>Tilletiaceae</taxon>
        <taxon>Tilletia</taxon>
    </lineage>
</organism>
<dbReference type="InterPro" id="IPR029058">
    <property type="entry name" value="AB_hydrolase_fold"/>
</dbReference>
<gene>
    <name evidence="3" type="ORF">OC846_006578</name>
</gene>
<accession>A0AAN6GIK6</accession>
<dbReference type="SUPFAM" id="SSF53474">
    <property type="entry name" value="alpha/beta-Hydrolases"/>
    <property type="match status" value="1"/>
</dbReference>
<feature type="compositionally biased region" description="Gly residues" evidence="1">
    <location>
        <begin position="462"/>
        <end position="476"/>
    </location>
</feature>